<dbReference type="Gene3D" id="3.10.105.10">
    <property type="entry name" value="Dipeptide-binding Protein, Domain 3"/>
    <property type="match status" value="1"/>
</dbReference>
<sequence length="517" mass="58250">MKIFSRTLIAHPLVRPLLLSVVLIVSSYLIVSGTIRYIKTQTALTSIGIVGTPHLIHPLYQSLSRVDSTLAPIFYRSLITFDDSSQPQADLADSWEISEDKLTYTIYLKQNQVWADKKPITAADVVYTYSLLNDPSYEGSEKKRFAGVTITQVNEFTVSFTLTEAFAPFLESLNLGVIPHHIWEDISIADIPTSIYSIEPVGSTEFSVIKVTTKEDSISHMRIRNNRTKQEYLLLFLNSEKALSDAIKVGTVDVGLFTQIDLASQFSMWNNVSTTAHQVCGSSVTWFSNQDEAANDAVSDPTFNEAIASLFTQSDDLPSLRYALATNHWAYQDETINTSKTPEEIRASFAAISTETPLKVSIMPDVPPFVSIQDIQNAFSDYGLNTSITLISKENAPQFLFDKAYDVLIARQDFGHDPDQYVFWHSAQTDLKTGGLNISNYKNRRMDKALEDGRSTTNEDSRREAYAIMQQRLATDMPALFFEYPNTYIVSRLNSNIESFDSCLWQTSDWLNKILQR</sequence>
<feature type="domain" description="Solute-binding protein family 5" evidence="5">
    <location>
        <begin position="87"/>
        <end position="203"/>
    </location>
</feature>
<dbReference type="GO" id="GO:0015833">
    <property type="term" value="P:peptide transport"/>
    <property type="evidence" value="ECO:0007669"/>
    <property type="project" value="TreeGrafter"/>
</dbReference>
<dbReference type="EMBL" id="PFNL01000112">
    <property type="protein sequence ID" value="PIZ46084.1"/>
    <property type="molecule type" value="Genomic_DNA"/>
</dbReference>
<dbReference type="InterPro" id="IPR000914">
    <property type="entry name" value="SBP_5_dom"/>
</dbReference>
<feature type="transmembrane region" description="Helical" evidence="4">
    <location>
        <begin position="12"/>
        <end position="31"/>
    </location>
</feature>
<dbReference type="AlphaFoldDB" id="A0A2M7TIA7"/>
<evidence type="ECO:0000256" key="4">
    <source>
        <dbReference type="SAM" id="Phobius"/>
    </source>
</evidence>
<evidence type="ECO:0000256" key="1">
    <source>
        <dbReference type="ARBA" id="ARBA00005695"/>
    </source>
</evidence>
<comment type="caution">
    <text evidence="6">The sequence shown here is derived from an EMBL/GenBank/DDBJ whole genome shotgun (WGS) entry which is preliminary data.</text>
</comment>
<dbReference type="GO" id="GO:1904680">
    <property type="term" value="F:peptide transmembrane transporter activity"/>
    <property type="evidence" value="ECO:0007669"/>
    <property type="project" value="TreeGrafter"/>
</dbReference>
<proteinExistence type="inferred from homology"/>
<protein>
    <recommendedName>
        <fullName evidence="5">Solute-binding protein family 5 domain-containing protein</fullName>
    </recommendedName>
</protein>
<dbReference type="PIRSF" id="PIRSF002741">
    <property type="entry name" value="MppA"/>
    <property type="match status" value="1"/>
</dbReference>
<evidence type="ECO:0000313" key="7">
    <source>
        <dbReference type="Proteomes" id="UP000228920"/>
    </source>
</evidence>
<accession>A0A2M7TIA7</accession>
<dbReference type="GO" id="GO:0042597">
    <property type="term" value="C:periplasmic space"/>
    <property type="evidence" value="ECO:0007669"/>
    <property type="project" value="UniProtKB-ARBA"/>
</dbReference>
<evidence type="ECO:0000256" key="2">
    <source>
        <dbReference type="ARBA" id="ARBA00022448"/>
    </source>
</evidence>
<organism evidence="6 7">
    <name type="scientific">candidate division WWE3 bacterium CG_4_10_14_0_2_um_filter_41_14</name>
    <dbReference type="NCBI Taxonomy" id="1975072"/>
    <lineage>
        <taxon>Bacteria</taxon>
        <taxon>Katanobacteria</taxon>
    </lineage>
</organism>
<evidence type="ECO:0000313" key="6">
    <source>
        <dbReference type="EMBL" id="PIZ46084.1"/>
    </source>
</evidence>
<keyword evidence="4" id="KW-0812">Transmembrane</keyword>
<keyword evidence="3" id="KW-0732">Signal</keyword>
<dbReference type="InterPro" id="IPR039424">
    <property type="entry name" value="SBP_5"/>
</dbReference>
<evidence type="ECO:0000259" key="5">
    <source>
        <dbReference type="Pfam" id="PF00496"/>
    </source>
</evidence>
<dbReference type="InterPro" id="IPR030678">
    <property type="entry name" value="Peptide/Ni-bd"/>
</dbReference>
<evidence type="ECO:0000256" key="3">
    <source>
        <dbReference type="ARBA" id="ARBA00022729"/>
    </source>
</evidence>
<keyword evidence="4" id="KW-1133">Transmembrane helix</keyword>
<name>A0A2M7TIA7_UNCKA</name>
<keyword evidence="4" id="KW-0472">Membrane</keyword>
<dbReference type="PANTHER" id="PTHR30290:SF9">
    <property type="entry name" value="OLIGOPEPTIDE-BINDING PROTEIN APPA"/>
    <property type="match status" value="1"/>
</dbReference>
<dbReference type="Pfam" id="PF00496">
    <property type="entry name" value="SBP_bac_5"/>
    <property type="match status" value="1"/>
</dbReference>
<dbReference type="Gene3D" id="3.90.76.10">
    <property type="entry name" value="Dipeptide-binding Protein, Domain 1"/>
    <property type="match status" value="1"/>
</dbReference>
<comment type="similarity">
    <text evidence="1">Belongs to the bacterial solute-binding protein 5 family.</text>
</comment>
<reference evidence="7" key="1">
    <citation type="submission" date="2017-09" db="EMBL/GenBank/DDBJ databases">
        <title>Depth-based differentiation of microbial function through sediment-hosted aquifers and enrichment of novel symbionts in the deep terrestrial subsurface.</title>
        <authorList>
            <person name="Probst A.J."/>
            <person name="Ladd B."/>
            <person name="Jarett J.K."/>
            <person name="Geller-Mcgrath D.E."/>
            <person name="Sieber C.M.K."/>
            <person name="Emerson J.B."/>
            <person name="Anantharaman K."/>
            <person name="Thomas B.C."/>
            <person name="Malmstrom R."/>
            <person name="Stieglmeier M."/>
            <person name="Klingl A."/>
            <person name="Woyke T."/>
            <person name="Ryan C.M."/>
            <person name="Banfield J.F."/>
        </authorList>
    </citation>
    <scope>NUCLEOTIDE SEQUENCE [LARGE SCALE GENOMIC DNA]</scope>
</reference>
<dbReference type="Gene3D" id="3.40.190.10">
    <property type="entry name" value="Periplasmic binding protein-like II"/>
    <property type="match status" value="1"/>
</dbReference>
<dbReference type="Proteomes" id="UP000228920">
    <property type="component" value="Unassembled WGS sequence"/>
</dbReference>
<dbReference type="PANTHER" id="PTHR30290">
    <property type="entry name" value="PERIPLASMIC BINDING COMPONENT OF ABC TRANSPORTER"/>
    <property type="match status" value="1"/>
</dbReference>
<dbReference type="GO" id="GO:0043190">
    <property type="term" value="C:ATP-binding cassette (ABC) transporter complex"/>
    <property type="evidence" value="ECO:0007669"/>
    <property type="project" value="InterPro"/>
</dbReference>
<keyword evidence="2" id="KW-0813">Transport</keyword>
<gene>
    <name evidence="6" type="ORF">COY32_03955</name>
</gene>
<dbReference type="SUPFAM" id="SSF53850">
    <property type="entry name" value="Periplasmic binding protein-like II"/>
    <property type="match status" value="1"/>
</dbReference>